<dbReference type="Proteomes" id="UP000681290">
    <property type="component" value="Unassembled WGS sequence"/>
</dbReference>
<accession>A0ABQ4MLJ7</accession>
<comment type="caution">
    <text evidence="1">The sequence shown here is derived from an EMBL/GenBank/DDBJ whole genome shotgun (WGS) entry which is preliminary data.</text>
</comment>
<sequence>MRYIEFGIGNKWLIRTETELNDGAEFEVKGIVRPIQFQSAYIRIWIRKTVLIIDLKQGLKVTKKNRNEFKIIFGIVSL</sequence>
<dbReference type="Pfam" id="PF13122">
    <property type="entry name" value="DUF3977"/>
    <property type="match status" value="1"/>
</dbReference>
<name>A0ABQ4MLJ7_9BACL</name>
<dbReference type="InterPro" id="IPR025009">
    <property type="entry name" value="DUF3977"/>
</dbReference>
<dbReference type="RefSeq" id="WP_213588829.1">
    <property type="nucleotide sequence ID" value="NZ_BOSM01000001.1"/>
</dbReference>
<protein>
    <recommendedName>
        <fullName evidence="3">DUF3977 domain-containing protein</fullName>
    </recommendedName>
</protein>
<proteinExistence type="predicted"/>
<gene>
    <name evidence="1" type="ORF">J15TS10_06130</name>
</gene>
<organism evidence="1 2">
    <name type="scientific">Paenibacillus woosongensis</name>
    <dbReference type="NCBI Taxonomy" id="307580"/>
    <lineage>
        <taxon>Bacteria</taxon>
        <taxon>Bacillati</taxon>
        <taxon>Bacillota</taxon>
        <taxon>Bacilli</taxon>
        <taxon>Bacillales</taxon>
        <taxon>Paenibacillaceae</taxon>
        <taxon>Paenibacillus</taxon>
    </lineage>
</organism>
<keyword evidence="2" id="KW-1185">Reference proteome</keyword>
<evidence type="ECO:0000313" key="1">
    <source>
        <dbReference type="EMBL" id="GIP56799.1"/>
    </source>
</evidence>
<evidence type="ECO:0000313" key="2">
    <source>
        <dbReference type="Proteomes" id="UP000681290"/>
    </source>
</evidence>
<dbReference type="EMBL" id="BOSM01000001">
    <property type="protein sequence ID" value="GIP56799.1"/>
    <property type="molecule type" value="Genomic_DNA"/>
</dbReference>
<evidence type="ECO:0008006" key="3">
    <source>
        <dbReference type="Google" id="ProtNLM"/>
    </source>
</evidence>
<reference evidence="1 2" key="1">
    <citation type="submission" date="2021-03" db="EMBL/GenBank/DDBJ databases">
        <title>Antimicrobial resistance genes in bacteria isolated from Japanese honey, and their potential for conferring macrolide and lincosamide resistance in the American foulbrood pathogen Paenibacillus larvae.</title>
        <authorList>
            <person name="Okamoto M."/>
            <person name="Kumagai M."/>
            <person name="Kanamori H."/>
            <person name="Takamatsu D."/>
        </authorList>
    </citation>
    <scope>NUCLEOTIDE SEQUENCE [LARGE SCALE GENOMIC DNA]</scope>
    <source>
        <strain evidence="1 2">J15TS10</strain>
    </source>
</reference>